<evidence type="ECO:0000259" key="2">
    <source>
        <dbReference type="PROSITE" id="PS50035"/>
    </source>
</evidence>
<evidence type="ECO:0000313" key="3">
    <source>
        <dbReference type="EMBL" id="OJJ02708.1"/>
    </source>
</evidence>
<feature type="domain" description="PLD phosphodiesterase" evidence="2">
    <location>
        <begin position="262"/>
        <end position="289"/>
    </location>
</feature>
<accession>A0A1L9PMG3</accession>
<dbReference type="OrthoDB" id="9997422at2759"/>
<keyword evidence="4" id="KW-1185">Reference proteome</keyword>
<dbReference type="CDD" id="cd00138">
    <property type="entry name" value="PLDc_SF"/>
    <property type="match status" value="2"/>
</dbReference>
<dbReference type="PANTHER" id="PTHR21248">
    <property type="entry name" value="CARDIOLIPIN SYNTHASE"/>
    <property type="match status" value="1"/>
</dbReference>
<protein>
    <recommendedName>
        <fullName evidence="2">PLD phosphodiesterase domain-containing protein</fullName>
    </recommendedName>
</protein>
<dbReference type="RefSeq" id="XP_040668470.1">
    <property type="nucleotide sequence ID" value="XM_040812530.1"/>
</dbReference>
<dbReference type="STRING" id="1036611.A0A1L9PMG3"/>
<feature type="domain" description="PLD phosphodiesterase" evidence="2">
    <location>
        <begin position="549"/>
        <end position="576"/>
    </location>
</feature>
<evidence type="ECO:0000313" key="4">
    <source>
        <dbReference type="Proteomes" id="UP000184073"/>
    </source>
</evidence>
<dbReference type="SUPFAM" id="SSF56024">
    <property type="entry name" value="Phospholipase D/nuclease"/>
    <property type="match status" value="2"/>
</dbReference>
<proteinExistence type="predicted"/>
<gene>
    <name evidence="3" type="ORF">ASPVEDRAFT_42207</name>
</gene>
<dbReference type="AlphaFoldDB" id="A0A1L9PMG3"/>
<dbReference type="Pfam" id="PF13091">
    <property type="entry name" value="PLDc_2"/>
    <property type="match status" value="2"/>
</dbReference>
<dbReference type="VEuPathDB" id="FungiDB:ASPVEDRAFT_42207"/>
<dbReference type="Gene3D" id="3.30.870.10">
    <property type="entry name" value="Endonuclease Chain A"/>
    <property type="match status" value="2"/>
</dbReference>
<dbReference type="GO" id="GO:0030572">
    <property type="term" value="F:phosphatidyltransferase activity"/>
    <property type="evidence" value="ECO:0007669"/>
    <property type="project" value="UniProtKB-ARBA"/>
</dbReference>
<organism evidence="3 4">
    <name type="scientific">Aspergillus versicolor CBS 583.65</name>
    <dbReference type="NCBI Taxonomy" id="1036611"/>
    <lineage>
        <taxon>Eukaryota</taxon>
        <taxon>Fungi</taxon>
        <taxon>Dikarya</taxon>
        <taxon>Ascomycota</taxon>
        <taxon>Pezizomycotina</taxon>
        <taxon>Eurotiomycetes</taxon>
        <taxon>Eurotiomycetidae</taxon>
        <taxon>Eurotiales</taxon>
        <taxon>Aspergillaceae</taxon>
        <taxon>Aspergillus</taxon>
        <taxon>Aspergillus subgen. Nidulantes</taxon>
    </lineage>
</organism>
<dbReference type="InterPro" id="IPR001736">
    <property type="entry name" value="PLipase_D/transphosphatidylase"/>
</dbReference>
<dbReference type="InterPro" id="IPR025202">
    <property type="entry name" value="PLD-like_dom"/>
</dbReference>
<dbReference type="EMBL" id="KV878129">
    <property type="protein sequence ID" value="OJJ02708.1"/>
    <property type="molecule type" value="Genomic_DNA"/>
</dbReference>
<dbReference type="GeneID" id="63728041"/>
<evidence type="ECO:0000256" key="1">
    <source>
        <dbReference type="SAM" id="MobiDB-lite"/>
    </source>
</evidence>
<feature type="region of interest" description="Disordered" evidence="1">
    <location>
        <begin position="83"/>
        <end position="107"/>
    </location>
</feature>
<dbReference type="PANTHER" id="PTHR21248:SF22">
    <property type="entry name" value="PHOSPHOLIPASE D"/>
    <property type="match status" value="1"/>
</dbReference>
<reference evidence="4" key="1">
    <citation type="journal article" date="2017" name="Genome Biol.">
        <title>Comparative genomics reveals high biological diversity and specific adaptations in the industrially and medically important fungal genus Aspergillus.</title>
        <authorList>
            <person name="de Vries R.P."/>
            <person name="Riley R."/>
            <person name="Wiebenga A."/>
            <person name="Aguilar-Osorio G."/>
            <person name="Amillis S."/>
            <person name="Uchima C.A."/>
            <person name="Anderluh G."/>
            <person name="Asadollahi M."/>
            <person name="Askin M."/>
            <person name="Barry K."/>
            <person name="Battaglia E."/>
            <person name="Bayram O."/>
            <person name="Benocci T."/>
            <person name="Braus-Stromeyer S.A."/>
            <person name="Caldana C."/>
            <person name="Canovas D."/>
            <person name="Cerqueira G.C."/>
            <person name="Chen F."/>
            <person name="Chen W."/>
            <person name="Choi C."/>
            <person name="Clum A."/>
            <person name="Dos Santos R.A."/>
            <person name="Damasio A.R."/>
            <person name="Diallinas G."/>
            <person name="Emri T."/>
            <person name="Fekete E."/>
            <person name="Flipphi M."/>
            <person name="Freyberg S."/>
            <person name="Gallo A."/>
            <person name="Gournas C."/>
            <person name="Habgood R."/>
            <person name="Hainaut M."/>
            <person name="Harispe M.L."/>
            <person name="Henrissat B."/>
            <person name="Hilden K.S."/>
            <person name="Hope R."/>
            <person name="Hossain A."/>
            <person name="Karabika E."/>
            <person name="Karaffa L."/>
            <person name="Karanyi Z."/>
            <person name="Krasevec N."/>
            <person name="Kuo A."/>
            <person name="Kusch H."/>
            <person name="LaButti K."/>
            <person name="Lagendijk E.L."/>
            <person name="Lapidus A."/>
            <person name="Levasseur A."/>
            <person name="Lindquist E."/>
            <person name="Lipzen A."/>
            <person name="Logrieco A.F."/>
            <person name="MacCabe A."/>
            <person name="Maekelae M.R."/>
            <person name="Malavazi I."/>
            <person name="Melin P."/>
            <person name="Meyer V."/>
            <person name="Mielnichuk N."/>
            <person name="Miskei M."/>
            <person name="Molnar A.P."/>
            <person name="Mule G."/>
            <person name="Ngan C.Y."/>
            <person name="Orejas M."/>
            <person name="Orosz E."/>
            <person name="Ouedraogo J.P."/>
            <person name="Overkamp K.M."/>
            <person name="Park H.-S."/>
            <person name="Perrone G."/>
            <person name="Piumi F."/>
            <person name="Punt P.J."/>
            <person name="Ram A.F."/>
            <person name="Ramon A."/>
            <person name="Rauscher S."/>
            <person name="Record E."/>
            <person name="Riano-Pachon D.M."/>
            <person name="Robert V."/>
            <person name="Roehrig J."/>
            <person name="Ruller R."/>
            <person name="Salamov A."/>
            <person name="Salih N.S."/>
            <person name="Samson R.A."/>
            <person name="Sandor E."/>
            <person name="Sanguinetti M."/>
            <person name="Schuetze T."/>
            <person name="Sepcic K."/>
            <person name="Shelest E."/>
            <person name="Sherlock G."/>
            <person name="Sophianopoulou V."/>
            <person name="Squina F.M."/>
            <person name="Sun H."/>
            <person name="Susca A."/>
            <person name="Todd R.B."/>
            <person name="Tsang A."/>
            <person name="Unkles S.E."/>
            <person name="van de Wiele N."/>
            <person name="van Rossen-Uffink D."/>
            <person name="Oliveira J.V."/>
            <person name="Vesth T.C."/>
            <person name="Visser J."/>
            <person name="Yu J.-H."/>
            <person name="Zhou M."/>
            <person name="Andersen M.R."/>
            <person name="Archer D.B."/>
            <person name="Baker S.E."/>
            <person name="Benoit I."/>
            <person name="Brakhage A.A."/>
            <person name="Braus G.H."/>
            <person name="Fischer R."/>
            <person name="Frisvad J.C."/>
            <person name="Goldman G.H."/>
            <person name="Houbraken J."/>
            <person name="Oakley B."/>
            <person name="Pocsi I."/>
            <person name="Scazzocchio C."/>
            <person name="Seiboth B."/>
            <person name="vanKuyk P.A."/>
            <person name="Wortman J."/>
            <person name="Dyer P.S."/>
            <person name="Grigoriev I.V."/>
        </authorList>
    </citation>
    <scope>NUCLEOTIDE SEQUENCE [LARGE SCALE GENOMIC DNA]</scope>
    <source>
        <strain evidence="4">CBS 583.65</strain>
    </source>
</reference>
<dbReference type="GO" id="GO:0032049">
    <property type="term" value="P:cardiolipin biosynthetic process"/>
    <property type="evidence" value="ECO:0007669"/>
    <property type="project" value="UniProtKB-ARBA"/>
</dbReference>
<sequence length="658" mass="73681">MPSLKPYHAVFCIILAVSLIILKRSSTKSKRYRRRMQMIPKMVSWNVYNLCHGDRTVSSELAGDPTLAPYKLFKELYESKDADKSPDLASDEEDAESDELKKAKECGNWGDSEPSTLFLRIYHDALAALGRNPLGGVVSPPLMGSHGVLPLTIVAPLPDLCRHLANCIVRAEKEVFLATNYWIFSNASTLITNALKELSRRAGKRGEKVVVKFLYDRGDPKQVWENHLNVDEKKYVGGKVNLPTSDEIPHLDMQVINYHRPIFGTFHAKFMIVDRRIALLQSSNIQDNDNLEMMVHVEGPIVDSFYDTALISWGKELDPPLPMMNSPALAAPVSCFSAYEYDRPQESDGDLPQHTIDNEHYDVDVKSEAKRVNELLKPREGESRTKPVTRLLNHTIQSSTTGDAPDEDQENRMEPYIVHPPHKLFPMALVNREPYGAPDHSSTAVPQNAAFLAAINNAKHSIFIQTPNMNAEPLLDPLLDAVRRGVTVTAYLCLGYNDAGQLLPFQNGTNEMISNRLYESLETDEEKSRLRIFNYVGKDQTGPIHNKFKKRSCHIKLMIIDEAVAIQGNGNLDTQSYYHSQEVNVLIDSPQICRAWLDGIDRNQNTAKYGLVSPEDGCWHDPQTGEIPEGSIGLDPGRFSWAKGAVGVVHRVRGTGGF</sequence>
<dbReference type="Proteomes" id="UP000184073">
    <property type="component" value="Unassembled WGS sequence"/>
</dbReference>
<dbReference type="PROSITE" id="PS50035">
    <property type="entry name" value="PLD"/>
    <property type="match status" value="2"/>
</dbReference>
<name>A0A1L9PMG3_ASPVE</name>
<dbReference type="SMART" id="SM00155">
    <property type="entry name" value="PLDc"/>
    <property type="match status" value="2"/>
</dbReference>